<dbReference type="GO" id="GO:0005544">
    <property type="term" value="F:calcium-dependent phospholipid binding"/>
    <property type="evidence" value="ECO:0007669"/>
    <property type="project" value="TreeGrafter"/>
</dbReference>
<dbReference type="Gene3D" id="3.60.20.10">
    <property type="entry name" value="Glutamine Phosphoribosylpyrophosphate, subunit 1, domain 1"/>
    <property type="match status" value="1"/>
</dbReference>
<dbReference type="GeneID" id="106542143"/>
<evidence type="ECO:0000259" key="9">
    <source>
        <dbReference type="PROSITE" id="PS50004"/>
    </source>
</evidence>
<evidence type="ECO:0000256" key="8">
    <source>
        <dbReference type="RuleBase" id="RU362102"/>
    </source>
</evidence>
<dbReference type="Pfam" id="PF00168">
    <property type="entry name" value="C2"/>
    <property type="match status" value="1"/>
</dbReference>
<dbReference type="PANTHER" id="PTHR10728:SF32">
    <property type="entry name" value="CYTOSOLIC PHOSPHOLIPASE A2 BETA"/>
    <property type="match status" value="1"/>
</dbReference>
<evidence type="ECO:0000313" key="11">
    <source>
        <dbReference type="Proteomes" id="UP000504617"/>
    </source>
</evidence>
<keyword evidence="6 7" id="KW-0443">Lipid metabolism</keyword>
<dbReference type="RefSeq" id="XP_013913267.1">
    <property type="nucleotide sequence ID" value="XM_014057792.1"/>
</dbReference>
<dbReference type="InterPro" id="IPR001353">
    <property type="entry name" value="Proteasome_sua/b"/>
</dbReference>
<dbReference type="InterPro" id="IPR016035">
    <property type="entry name" value="Acyl_Trfase/lysoPLipase"/>
</dbReference>
<organism evidence="11 12">
    <name type="scientific">Thamnophis sirtalis</name>
    <dbReference type="NCBI Taxonomy" id="35019"/>
    <lineage>
        <taxon>Eukaryota</taxon>
        <taxon>Metazoa</taxon>
        <taxon>Chordata</taxon>
        <taxon>Craniata</taxon>
        <taxon>Vertebrata</taxon>
        <taxon>Euteleostomi</taxon>
        <taxon>Lepidosauria</taxon>
        <taxon>Squamata</taxon>
        <taxon>Bifurcata</taxon>
        <taxon>Unidentata</taxon>
        <taxon>Episquamata</taxon>
        <taxon>Toxicofera</taxon>
        <taxon>Serpentes</taxon>
        <taxon>Colubroidea</taxon>
        <taxon>Colubridae</taxon>
        <taxon>Natricinae</taxon>
        <taxon>Thamnophis</taxon>
    </lineage>
</organism>
<keyword evidence="8" id="KW-0106">Calcium</keyword>
<dbReference type="GO" id="GO:0046475">
    <property type="term" value="P:glycerophospholipid catabolic process"/>
    <property type="evidence" value="ECO:0007669"/>
    <property type="project" value="TreeGrafter"/>
</dbReference>
<keyword evidence="5 7" id="KW-0378">Hydrolase</keyword>
<dbReference type="AlphaFoldDB" id="A0A6I9XHB9"/>
<dbReference type="Gene3D" id="2.60.40.150">
    <property type="entry name" value="C2 domain"/>
    <property type="match status" value="1"/>
</dbReference>
<evidence type="ECO:0000256" key="2">
    <source>
        <dbReference type="ARBA" id="ARBA00004514"/>
    </source>
</evidence>
<dbReference type="Proteomes" id="UP000504617">
    <property type="component" value="Unplaced"/>
</dbReference>
<dbReference type="GO" id="GO:0005829">
    <property type="term" value="C:cytosol"/>
    <property type="evidence" value="ECO:0007669"/>
    <property type="project" value="UniProtKB-SubCell"/>
</dbReference>
<dbReference type="SUPFAM" id="SSF56235">
    <property type="entry name" value="N-terminal nucleophile aminohydrolases (Ntn hydrolases)"/>
    <property type="match status" value="1"/>
</dbReference>
<dbReference type="GO" id="GO:0005509">
    <property type="term" value="F:calcium ion binding"/>
    <property type="evidence" value="ECO:0007669"/>
    <property type="project" value="TreeGrafter"/>
</dbReference>
<dbReference type="SUPFAM" id="SSF49562">
    <property type="entry name" value="C2 domain (Calcium/lipid-binding domain, CaLB)"/>
    <property type="match status" value="1"/>
</dbReference>
<evidence type="ECO:0000313" key="12">
    <source>
        <dbReference type="RefSeq" id="XP_013913267.1"/>
    </source>
</evidence>
<dbReference type="InterPro" id="IPR029055">
    <property type="entry name" value="Ntn_hydrolases_N"/>
</dbReference>
<gene>
    <name evidence="12" type="primary">LOC106542143</name>
</gene>
<dbReference type="SUPFAM" id="SSF52151">
    <property type="entry name" value="FabD/lysophospholipase-like"/>
    <property type="match status" value="1"/>
</dbReference>
<dbReference type="SMART" id="SM00022">
    <property type="entry name" value="PLAc"/>
    <property type="match status" value="1"/>
</dbReference>
<dbReference type="GO" id="GO:0005839">
    <property type="term" value="C:proteasome core complex"/>
    <property type="evidence" value="ECO:0007669"/>
    <property type="project" value="InterPro"/>
</dbReference>
<keyword evidence="4 8" id="KW-0963">Cytoplasm</keyword>
<sequence>MDHRGVTKISTGTTIMAVEFDGGVVLGSDSRVSAGDSVVNCFYNKLVPLHDRIYCALSGSAAAAEAMADMINYQLELHSIMKESIKDRDKQEAWKEKNKNSNHLFPLSLLSVKILKASIISSYTPFSTSHCYVTLHLPTASQEIFKTQAVRNSYYPVWNETFYFRIQTKIKNIIQLEVCDADSVTNHDIQLIVLFDLSKLQPGNPVLETFSLKPKKQEQPYRYEFLEVEFKLSDVQLPPEQLISNGVLVARELSALDVKVSKEDNEKILKANKNVVFSVDQSYEGTQKTSKNLDSFRFHCIKSFGPVLKVKVQNILPNKDNESDYSLILPWKLLPVGHEVKVELPMGKVHQSRRKSRLSAMKSIQQSSTDWHGADFDSQTDLKPCLVNGCKFSKNLDVRLGYELCPDEQDFLRKRKKVVADALNKLFNLGEELQEDEVPVIALLATGGGIRAMTSLYAHLSAFQKLNLLDCITYITTASGSTWTLTNLYRHIDWSHQSLDDHINTIKRQLLKNKNNVISNIRLKQYHKELTERIESGHLSSFTALWALIQEAFLHDRVNPSKLSEQQQALNQGQNPFPIYTAINVKDGNINTFDFRGIWTNIFSPNLLDCLYWTTTPEEFWKRWVTDMSIKHENYSSGVYPATVYKPPSYHYGKLCEIFNDILTDRPLKGENHNFLQSFDFDKDYLDQKEFMKWSDTVFDTSSNKLTPSTKSLCLIDVGYFMNNSGISLLKPERNVDILIFLDYEMNGILRQLKMMSDYCEVQGIPFPKVQVNEKERKDMKECYVFLDEDNPKAPIVLCFPLICRTFKEFSAPGVKRSPSEMKEGKVNLEKGVSPYQTLEITYTEENLDKLINLCRYNILYSKDFIFQAIQSAIQKKQHSGSRNDKQ</sequence>
<dbReference type="Pfam" id="PF00227">
    <property type="entry name" value="Proteasome"/>
    <property type="match status" value="1"/>
</dbReference>
<dbReference type="InterPro" id="IPR040723">
    <property type="entry name" value="cPLA2_C2"/>
</dbReference>
<keyword evidence="7 8" id="KW-0442">Lipid degradation</keyword>
<evidence type="ECO:0000256" key="7">
    <source>
        <dbReference type="PROSITE-ProRule" id="PRU00555"/>
    </source>
</evidence>
<comment type="catalytic activity">
    <reaction evidence="8">
        <text>a 1,2-diacyl-sn-glycero-3-phosphocholine + H2O = a 1-acyl-sn-glycero-3-phosphocholine + a fatty acid + H(+)</text>
        <dbReference type="Rhea" id="RHEA:15801"/>
        <dbReference type="ChEBI" id="CHEBI:15377"/>
        <dbReference type="ChEBI" id="CHEBI:15378"/>
        <dbReference type="ChEBI" id="CHEBI:28868"/>
        <dbReference type="ChEBI" id="CHEBI:57643"/>
        <dbReference type="ChEBI" id="CHEBI:58168"/>
        <dbReference type="EC" id="3.1.1.4"/>
    </reaction>
</comment>
<feature type="domain" description="C2" evidence="9">
    <location>
        <begin position="91"/>
        <end position="210"/>
    </location>
</feature>
<dbReference type="InterPro" id="IPR000008">
    <property type="entry name" value="C2_dom"/>
</dbReference>
<evidence type="ECO:0000256" key="5">
    <source>
        <dbReference type="ARBA" id="ARBA00022801"/>
    </source>
</evidence>
<dbReference type="PROSITE" id="PS51210">
    <property type="entry name" value="PLA2C"/>
    <property type="match status" value="1"/>
</dbReference>
<reference evidence="12" key="1">
    <citation type="submission" date="2025-08" db="UniProtKB">
        <authorList>
            <consortium name="RefSeq"/>
        </authorList>
    </citation>
    <scope>IDENTIFICATION</scope>
    <source>
        <tissue evidence="12">Skeletal muscle</tissue>
    </source>
</reference>
<proteinExistence type="predicted"/>
<dbReference type="GO" id="GO:0016020">
    <property type="term" value="C:membrane"/>
    <property type="evidence" value="ECO:0007669"/>
    <property type="project" value="UniProtKB-SubCell"/>
</dbReference>
<evidence type="ECO:0000259" key="10">
    <source>
        <dbReference type="PROSITE" id="PS51210"/>
    </source>
</evidence>
<accession>A0A6I9XHB9</accession>
<dbReference type="Pfam" id="PF01735">
    <property type="entry name" value="PLA2_B"/>
    <property type="match status" value="1"/>
</dbReference>
<comment type="subcellular location">
    <subcellularLocation>
        <location evidence="2">Cytoplasm</location>
        <location evidence="2">Cytosol</location>
    </subcellularLocation>
    <subcellularLocation>
        <location evidence="1">Membrane</location>
        <topology evidence="1">Peripheral membrane protein</topology>
    </subcellularLocation>
</comment>
<dbReference type="Pfam" id="PF18695">
    <property type="entry name" value="cPLA2_C2"/>
    <property type="match status" value="1"/>
</dbReference>
<protein>
    <recommendedName>
        <fullName evidence="3 8">Phospholipase A2</fullName>
        <ecNumber evidence="3 8">3.1.1.4</ecNumber>
    </recommendedName>
</protein>
<dbReference type="GO" id="GO:0047498">
    <property type="term" value="F:calcium-dependent phospholipase A2 activity"/>
    <property type="evidence" value="ECO:0007669"/>
    <property type="project" value="TreeGrafter"/>
</dbReference>
<dbReference type="EC" id="3.1.1.4" evidence="3 8"/>
<evidence type="ECO:0000256" key="1">
    <source>
        <dbReference type="ARBA" id="ARBA00004170"/>
    </source>
</evidence>
<dbReference type="GO" id="GO:0051603">
    <property type="term" value="P:proteolysis involved in protein catabolic process"/>
    <property type="evidence" value="ECO:0007669"/>
    <property type="project" value="InterPro"/>
</dbReference>
<dbReference type="SMART" id="SM00239">
    <property type="entry name" value="C2"/>
    <property type="match status" value="1"/>
</dbReference>
<evidence type="ECO:0000256" key="3">
    <source>
        <dbReference type="ARBA" id="ARBA00013278"/>
    </source>
</evidence>
<keyword evidence="11" id="KW-1185">Reference proteome</keyword>
<comment type="domain">
    <text evidence="8">The N-terminal C2 domain associates with lipid membranes upon calcium binding.</text>
</comment>
<keyword evidence="8" id="KW-0479">Metal-binding</keyword>
<dbReference type="KEGG" id="tsr:106542143"/>
<evidence type="ECO:0000256" key="6">
    <source>
        <dbReference type="ARBA" id="ARBA00023098"/>
    </source>
</evidence>
<dbReference type="InterPro" id="IPR002642">
    <property type="entry name" value="LysoPLipase_cat_dom"/>
</dbReference>
<evidence type="ECO:0000256" key="4">
    <source>
        <dbReference type="ARBA" id="ARBA00022490"/>
    </source>
</evidence>
<dbReference type="PANTHER" id="PTHR10728">
    <property type="entry name" value="CYTOSOLIC PHOSPHOLIPASE A2"/>
    <property type="match status" value="1"/>
</dbReference>
<dbReference type="Gene3D" id="3.40.1090.10">
    <property type="entry name" value="Cytosolic phospholipase A2 catalytic domain"/>
    <property type="match status" value="2"/>
</dbReference>
<name>A0A6I9XHB9_9SAUR</name>
<feature type="domain" description="PLA2c" evidence="10">
    <location>
        <begin position="389"/>
        <end position="887"/>
    </location>
</feature>
<dbReference type="InterPro" id="IPR035892">
    <property type="entry name" value="C2_domain_sf"/>
</dbReference>
<dbReference type="PROSITE" id="PS50004">
    <property type="entry name" value="C2"/>
    <property type="match status" value="1"/>
</dbReference>
<dbReference type="OrthoDB" id="419768at2759"/>